<dbReference type="KEGG" id="mvc:MSVAZ_1503"/>
<proteinExistence type="predicted"/>
<organism evidence="2 3">
    <name type="scientific">Methanosarcina vacuolata Z-761</name>
    <dbReference type="NCBI Taxonomy" id="1434123"/>
    <lineage>
        <taxon>Archaea</taxon>
        <taxon>Methanobacteriati</taxon>
        <taxon>Methanobacteriota</taxon>
        <taxon>Stenosarchaea group</taxon>
        <taxon>Methanomicrobia</taxon>
        <taxon>Methanosarcinales</taxon>
        <taxon>Methanosarcinaceae</taxon>
        <taxon>Methanosarcina</taxon>
    </lineage>
</organism>
<dbReference type="PANTHER" id="PTHR33408:SF2">
    <property type="entry name" value="TRANSPOSASE DDE DOMAIN-CONTAINING PROTEIN"/>
    <property type="match status" value="1"/>
</dbReference>
<accession>A0A0E3Q5A6</accession>
<gene>
    <name evidence="2" type="ORF">MSVAZ_1503</name>
</gene>
<dbReference type="AlphaFoldDB" id="A0A0E3Q5A6"/>
<dbReference type="PATRIC" id="fig|1434123.4.peg.1805"/>
<evidence type="ECO:0000259" key="1">
    <source>
        <dbReference type="Pfam" id="PF05598"/>
    </source>
</evidence>
<evidence type="ECO:0000313" key="3">
    <source>
        <dbReference type="Proteomes" id="UP000033096"/>
    </source>
</evidence>
<dbReference type="EMBL" id="CP009520">
    <property type="protein sequence ID" value="AKB43772.1"/>
    <property type="molecule type" value="Genomic_DNA"/>
</dbReference>
<dbReference type="Proteomes" id="UP000033096">
    <property type="component" value="Chromosome"/>
</dbReference>
<dbReference type="PANTHER" id="PTHR33408">
    <property type="entry name" value="TRANSPOSASE"/>
    <property type="match status" value="1"/>
</dbReference>
<protein>
    <submittedName>
        <fullName evidence="2">Mobile element protein</fullName>
    </submittedName>
</protein>
<dbReference type="InterPro" id="IPR008490">
    <property type="entry name" value="Transposase_InsH_N"/>
</dbReference>
<dbReference type="Pfam" id="PF05598">
    <property type="entry name" value="DUF772"/>
    <property type="match status" value="1"/>
</dbReference>
<dbReference type="HOGENOM" id="CLU_2230433_0_0_2"/>
<feature type="domain" description="Transposase InsH N-terminal" evidence="1">
    <location>
        <begin position="59"/>
        <end position="105"/>
    </location>
</feature>
<reference evidence="2 3" key="1">
    <citation type="submission" date="2014-07" db="EMBL/GenBank/DDBJ databases">
        <title>Methanogenic archaea and the global carbon cycle.</title>
        <authorList>
            <person name="Henriksen J.R."/>
            <person name="Luke J."/>
            <person name="Reinhart S."/>
            <person name="Benedict M.N."/>
            <person name="Youngblut N.D."/>
            <person name="Metcalf M.E."/>
            <person name="Whitaker R.J."/>
            <person name="Metcalf W.W."/>
        </authorList>
    </citation>
    <scope>NUCLEOTIDE SEQUENCE [LARGE SCALE GENOMIC DNA]</scope>
    <source>
        <strain evidence="2 3">Z-761</strain>
    </source>
</reference>
<evidence type="ECO:0000313" key="2">
    <source>
        <dbReference type="EMBL" id="AKB43772.1"/>
    </source>
</evidence>
<name>A0A0E3Q5A6_9EURY</name>
<keyword evidence="3" id="KW-1185">Reference proteome</keyword>
<sequence length="105" mass="11873">MIITGCLKITLSCTFGLQKSQYLFSLDIYIKVYFLRKNKFSLSCVQKVRSKAAISTPLNLEDFIPEGHISRVVNDLSDVVDINAIESTYSEKGCPAYHPRLLLKI</sequence>